<dbReference type="STRING" id="454286.A0A0J8QUD9"/>
<dbReference type="OrthoDB" id="14384at2759"/>
<evidence type="ECO:0000313" key="2">
    <source>
        <dbReference type="Proteomes" id="UP000054559"/>
    </source>
</evidence>
<proteinExistence type="predicted"/>
<dbReference type="InterPro" id="IPR011037">
    <property type="entry name" value="Pyrv_Knase-like_insert_dom_sf"/>
</dbReference>
<dbReference type="EMBL" id="DS268120">
    <property type="protein sequence ID" value="KMU76509.1"/>
    <property type="molecule type" value="Genomic_DNA"/>
</dbReference>
<dbReference type="AlphaFoldDB" id="A0A0J8QUD9"/>
<accession>A0A0J8QUD9</accession>
<dbReference type="Gene3D" id="2.40.33.20">
    <property type="entry name" value="PK beta-barrel domain-like"/>
    <property type="match status" value="1"/>
</dbReference>
<sequence>MFWRRNQCPQIDKFQAGLKEKVLCLDAQRKIVQSKAGIMGVVEVGGEVKPGMRIVVEKPAVHERWKGGSIHNPDASSVPYWYIANSGNEVKGNFLP</sequence>
<reference evidence="2" key="1">
    <citation type="journal article" date="2010" name="Genome Res.">
        <title>Population genomic sequencing of Coccidioides fungi reveals recent hybridization and transposon control.</title>
        <authorList>
            <person name="Neafsey D.E."/>
            <person name="Barker B.M."/>
            <person name="Sharpton T.J."/>
            <person name="Stajich J.E."/>
            <person name="Park D.J."/>
            <person name="Whiston E."/>
            <person name="Hung C.-Y."/>
            <person name="McMahan C."/>
            <person name="White J."/>
            <person name="Sykes S."/>
            <person name="Heiman D."/>
            <person name="Young S."/>
            <person name="Zeng Q."/>
            <person name="Abouelleil A."/>
            <person name="Aftuck L."/>
            <person name="Bessette D."/>
            <person name="Brown A."/>
            <person name="FitzGerald M."/>
            <person name="Lui A."/>
            <person name="Macdonald J.P."/>
            <person name="Priest M."/>
            <person name="Orbach M.J."/>
            <person name="Galgiani J.N."/>
            <person name="Kirkland T.N."/>
            <person name="Cole G.T."/>
            <person name="Birren B.W."/>
            <person name="Henn M.R."/>
            <person name="Taylor J.W."/>
            <person name="Rounsley S.D."/>
        </authorList>
    </citation>
    <scope>NUCLEOTIDE SEQUENCE [LARGE SCALE GENOMIC DNA]</scope>
    <source>
        <strain evidence="2">RMSCC 3703</strain>
    </source>
</reference>
<dbReference type="SUPFAM" id="SSF50800">
    <property type="entry name" value="PK beta-barrel domain-like"/>
    <property type="match status" value="1"/>
</dbReference>
<gene>
    <name evidence="1" type="ORF">CISG_01242</name>
</gene>
<evidence type="ECO:0000313" key="1">
    <source>
        <dbReference type="EMBL" id="KMU76509.1"/>
    </source>
</evidence>
<dbReference type="Proteomes" id="UP000054559">
    <property type="component" value="Unassembled WGS sequence"/>
</dbReference>
<protein>
    <submittedName>
        <fullName evidence="1">Uncharacterized protein</fullName>
    </submittedName>
</protein>
<organism evidence="1 2">
    <name type="scientific">Coccidioides immitis RMSCC 3703</name>
    <dbReference type="NCBI Taxonomy" id="454286"/>
    <lineage>
        <taxon>Eukaryota</taxon>
        <taxon>Fungi</taxon>
        <taxon>Dikarya</taxon>
        <taxon>Ascomycota</taxon>
        <taxon>Pezizomycotina</taxon>
        <taxon>Eurotiomycetes</taxon>
        <taxon>Eurotiomycetidae</taxon>
        <taxon>Onygenales</taxon>
        <taxon>Onygenaceae</taxon>
        <taxon>Coccidioides</taxon>
    </lineage>
</organism>
<name>A0A0J8QUD9_COCIT</name>